<dbReference type="SUPFAM" id="SSF103642">
    <property type="entry name" value="Sec-C motif"/>
    <property type="match status" value="1"/>
</dbReference>
<dbReference type="PANTHER" id="PTHR33747">
    <property type="entry name" value="UPF0225 PROTEIN SCO1677"/>
    <property type="match status" value="1"/>
</dbReference>
<dbReference type="InterPro" id="IPR025269">
    <property type="entry name" value="SAM-like_dom"/>
</dbReference>
<evidence type="ECO:0000313" key="3">
    <source>
        <dbReference type="EMBL" id="MFD1037315.1"/>
    </source>
</evidence>
<dbReference type="InterPro" id="IPR010998">
    <property type="entry name" value="Integrase_recombinase_N"/>
</dbReference>
<dbReference type="InterPro" id="IPR004027">
    <property type="entry name" value="SEC_C_motif"/>
</dbReference>
<comment type="caution">
    <text evidence="3">The sequence shown here is derived from an EMBL/GenBank/DDBJ whole genome shotgun (WGS) entry which is preliminary data.</text>
</comment>
<reference evidence="4" key="1">
    <citation type="journal article" date="2019" name="Int. J. Syst. Evol. Microbiol.">
        <title>The Global Catalogue of Microorganisms (GCM) 10K type strain sequencing project: providing services to taxonomists for standard genome sequencing and annotation.</title>
        <authorList>
            <consortium name="The Broad Institute Genomics Platform"/>
            <consortium name="The Broad Institute Genome Sequencing Center for Infectious Disease"/>
            <person name="Wu L."/>
            <person name="Ma J."/>
        </authorList>
    </citation>
    <scope>NUCLEOTIDE SEQUENCE [LARGE SCALE GENOMIC DNA]</scope>
    <source>
        <strain evidence="4">CCUG 56754</strain>
    </source>
</reference>
<protein>
    <submittedName>
        <fullName evidence="3">SEC-C metal-binding domain-containing protein</fullName>
    </submittedName>
</protein>
<dbReference type="Pfam" id="PF02810">
    <property type="entry name" value="SEC-C"/>
    <property type="match status" value="1"/>
</dbReference>
<name>A0ABW3LK73_9BACI</name>
<accession>A0ABW3LK73</accession>
<dbReference type="Proteomes" id="UP001597040">
    <property type="component" value="Unassembled WGS sequence"/>
</dbReference>
<dbReference type="Gene3D" id="3.10.450.50">
    <property type="match status" value="1"/>
</dbReference>
<gene>
    <name evidence="3" type="ORF">ACFQ3N_02600</name>
</gene>
<evidence type="ECO:0000313" key="4">
    <source>
        <dbReference type="Proteomes" id="UP001597040"/>
    </source>
</evidence>
<dbReference type="Gene3D" id="1.10.150.130">
    <property type="match status" value="1"/>
</dbReference>
<dbReference type="SUPFAM" id="SSF47823">
    <property type="entry name" value="lambda integrase-like, N-terminal domain"/>
    <property type="match status" value="1"/>
</dbReference>
<keyword evidence="1" id="KW-0238">DNA-binding</keyword>
<organism evidence="3 4">
    <name type="scientific">Virgibacillus byunsanensis</name>
    <dbReference type="NCBI Taxonomy" id="570945"/>
    <lineage>
        <taxon>Bacteria</taxon>
        <taxon>Bacillati</taxon>
        <taxon>Bacillota</taxon>
        <taxon>Bacilli</taxon>
        <taxon>Bacillales</taxon>
        <taxon>Bacillaceae</taxon>
        <taxon>Virgibacillus</taxon>
    </lineage>
</organism>
<feature type="domain" description="Phage integrase SAM-like" evidence="2">
    <location>
        <begin position="29"/>
        <end position="120"/>
    </location>
</feature>
<dbReference type="Pfam" id="PF13102">
    <property type="entry name" value="Phage_int_SAM_5"/>
    <property type="match status" value="1"/>
</dbReference>
<evidence type="ECO:0000256" key="1">
    <source>
        <dbReference type="ARBA" id="ARBA00023125"/>
    </source>
</evidence>
<proteinExistence type="predicted"/>
<sequence>MNLDELLVDEEFEKNYFEKLKCTLDAFAADLYENQGLKMETINHHTGRLELFAEFLYHQDVKLQEIHADYIIDFLGDYYIRKVLNSKHSDIAPYLTLFKKFAKYAYENEYINKKVFDEIKMVCKQKQFFLHRFDTYFSSSDLEEWYFNNDLYQYLEEIEDVYSLADEEKLDIDTNFVQLLKEKNVEAPTAVIAFSSFLKKIQSEKNVKLTSMRQNITRNFWKQLDELLNLQLFSKPTLNQEDIGLYHYFYLLGIQLKLFRITGNKIIPTELLKHYQELSHEEKFVLMIGGLWNQLSWHEIQPSNVGGRIEVTQARRSNLADVLSQFPVGEKIILSEDQLGILLINQTFMGGLLDASDEFIKHILPIMEYFGLFHLEYELKERKYENYYEIVSIELNQLGYFTCNQLKNMGNTIPENAPSNSISDLFIQMGPNLPVVNQKVGRNDPCPCGSGKKYKRCCI</sequence>
<dbReference type="RefSeq" id="WP_390359262.1">
    <property type="nucleotide sequence ID" value="NZ_JBHTKJ010000007.1"/>
</dbReference>
<dbReference type="PANTHER" id="PTHR33747:SF1">
    <property type="entry name" value="ADENYLATE CYCLASE-ASSOCIATED CAP C-TERMINAL DOMAIN-CONTAINING PROTEIN"/>
    <property type="match status" value="1"/>
</dbReference>
<evidence type="ECO:0000259" key="2">
    <source>
        <dbReference type="Pfam" id="PF13102"/>
    </source>
</evidence>
<keyword evidence="4" id="KW-1185">Reference proteome</keyword>
<dbReference type="EMBL" id="JBHTKJ010000007">
    <property type="protein sequence ID" value="MFD1037315.1"/>
    <property type="molecule type" value="Genomic_DNA"/>
</dbReference>